<dbReference type="Pfam" id="PF20182">
    <property type="entry name" value="DUF6545"/>
    <property type="match status" value="1"/>
</dbReference>
<dbReference type="Proteomes" id="UP000638313">
    <property type="component" value="Unassembled WGS sequence"/>
</dbReference>
<gene>
    <name evidence="3" type="ORF">GCM10010218_45160</name>
</gene>
<dbReference type="AlphaFoldDB" id="A0A919B7E7"/>
<reference evidence="3" key="2">
    <citation type="submission" date="2020-09" db="EMBL/GenBank/DDBJ databases">
        <authorList>
            <person name="Sun Q."/>
            <person name="Ohkuma M."/>
        </authorList>
    </citation>
    <scope>NUCLEOTIDE SEQUENCE</scope>
    <source>
        <strain evidence="3">JCM 4059</strain>
    </source>
</reference>
<dbReference type="InterPro" id="IPR050039">
    <property type="entry name" value="MAB_1171c-like"/>
</dbReference>
<feature type="transmembrane region" description="Helical" evidence="1">
    <location>
        <begin position="180"/>
        <end position="204"/>
    </location>
</feature>
<keyword evidence="1" id="KW-1133">Transmembrane helix</keyword>
<feature type="transmembrane region" description="Helical" evidence="1">
    <location>
        <begin position="36"/>
        <end position="54"/>
    </location>
</feature>
<feature type="transmembrane region" description="Helical" evidence="1">
    <location>
        <begin position="147"/>
        <end position="168"/>
    </location>
</feature>
<dbReference type="RefSeq" id="WP_190131491.1">
    <property type="nucleotide sequence ID" value="NZ_BNBD01000010.1"/>
</dbReference>
<keyword evidence="1" id="KW-0812">Transmembrane</keyword>
<feature type="domain" description="DUF6545" evidence="2">
    <location>
        <begin position="251"/>
        <end position="385"/>
    </location>
</feature>
<comment type="caution">
    <text evidence="3">The sequence shown here is derived from an EMBL/GenBank/DDBJ whole genome shotgun (WGS) entry which is preliminary data.</text>
</comment>
<keyword evidence="4" id="KW-1185">Reference proteome</keyword>
<feature type="transmembrane region" description="Helical" evidence="1">
    <location>
        <begin position="74"/>
        <end position="96"/>
    </location>
</feature>
<feature type="transmembrane region" description="Helical" evidence="1">
    <location>
        <begin position="108"/>
        <end position="127"/>
    </location>
</feature>
<dbReference type="InterPro" id="IPR046675">
    <property type="entry name" value="DUF6545"/>
</dbReference>
<evidence type="ECO:0000313" key="4">
    <source>
        <dbReference type="Proteomes" id="UP000638313"/>
    </source>
</evidence>
<feature type="transmembrane region" description="Helical" evidence="1">
    <location>
        <begin position="7"/>
        <end position="24"/>
    </location>
</feature>
<organism evidence="3 4">
    <name type="scientific">Streptomyces mashuensis</name>
    <dbReference type="NCBI Taxonomy" id="33904"/>
    <lineage>
        <taxon>Bacteria</taxon>
        <taxon>Bacillati</taxon>
        <taxon>Actinomycetota</taxon>
        <taxon>Actinomycetes</taxon>
        <taxon>Kitasatosporales</taxon>
        <taxon>Streptomycetaceae</taxon>
        <taxon>Streptomyces</taxon>
    </lineage>
</organism>
<dbReference type="EMBL" id="BNBD01000010">
    <property type="protein sequence ID" value="GHF58793.1"/>
    <property type="molecule type" value="Genomic_DNA"/>
</dbReference>
<reference evidence="3" key="1">
    <citation type="journal article" date="2014" name="Int. J. Syst. Evol. Microbiol.">
        <title>Complete genome sequence of Corynebacterium casei LMG S-19264T (=DSM 44701T), isolated from a smear-ripened cheese.</title>
        <authorList>
            <consortium name="US DOE Joint Genome Institute (JGI-PGF)"/>
            <person name="Walter F."/>
            <person name="Albersmeier A."/>
            <person name="Kalinowski J."/>
            <person name="Ruckert C."/>
        </authorList>
    </citation>
    <scope>NUCLEOTIDE SEQUENCE</scope>
    <source>
        <strain evidence="3">JCM 4059</strain>
    </source>
</reference>
<keyword evidence="1" id="KW-0472">Membrane</keyword>
<dbReference type="NCBIfam" id="NF042915">
    <property type="entry name" value="MAB_1171c_fam"/>
    <property type="match status" value="1"/>
</dbReference>
<evidence type="ECO:0000313" key="3">
    <source>
        <dbReference type="EMBL" id="GHF58793.1"/>
    </source>
</evidence>
<evidence type="ECO:0000259" key="2">
    <source>
        <dbReference type="Pfam" id="PF20182"/>
    </source>
</evidence>
<evidence type="ECO:0000256" key="1">
    <source>
        <dbReference type="SAM" id="Phobius"/>
    </source>
</evidence>
<proteinExistence type="predicted"/>
<name>A0A919B7E7_9ACTN</name>
<protein>
    <recommendedName>
        <fullName evidence="2">DUF6545 domain-containing protein</fullName>
    </recommendedName>
</protein>
<accession>A0A919B7E7</accession>
<sequence length="406" mass="45314">MNTLYDILAYLCAAAGLTAFLYKLPALARQPRDPALYALCTYFLGSAVSFLIDLNQIRDDVAEFLDFPNVTTVITQGAVVVLTAAQQVVLIHWSHAPGESGPRAGRRILGFAAALAVLLAFFFLIAPPRRVTSAEETLLLNMHNPRYAVYLCFYLGICAVGQVATVRLSYRYAHFSPCGWLRVGMWSVTAGAALILLYCSIRYIEIAGTHLGFDMSHWEYAYWLAGDLGSLLQIFGWTVPSWGHRLPALTRWVVNYQSYLRLRPLWWPLYRATPDIALDEPRRERLDWLPPRDLEYRLYRRVIEIRDGQLALRPYFPSPGGPGDDGRDRAPAVREALLLHRALCSRKRDGVPPVGDPADVRLPAPPQGDIAKEISWLTAVATAFARITADEARQRPAEPVAGGGRP</sequence>